<dbReference type="Proteomes" id="UP000094043">
    <property type="component" value="Chromosome 4"/>
</dbReference>
<evidence type="ECO:0000256" key="2">
    <source>
        <dbReference type="SAM" id="MobiDB-lite"/>
    </source>
</evidence>
<dbReference type="KEGG" id="cdep:91087672"/>
<dbReference type="EMBL" id="CP143787">
    <property type="protein sequence ID" value="WVN88260.1"/>
    <property type="molecule type" value="Genomic_DNA"/>
</dbReference>
<proteinExistence type="inferred from homology"/>
<sequence length="584" mass="66055">MLSSTLLRHLRPLSLLALLFVAMTLLLLKMTLSLGYEMPQSSILDYTSPASYCFWPADSNDKDAAAQQKGPEMEKAIERMKGWVGWGDKQKDNANAADTGDGFEGYGFEWKGKLPDMVPASGVERYMLAHIEDLQQAYDETHDNEAYGLNLGNISLTEYTLELLKTYKEYMLPPGTSPSHPPLAFMPLVLSRLSLRPPITPLPPRPNVVMTTDKSIDQMPWEFQRWKEIMPDWEIKYFDDKALDEWVNSMFGKSKVQTIWQGLPRQVLKSDIFRYMVMLIEGGVYTDRSAAAPVIHADQWGYPYENQTPPLLTHLYRLLSLSTSPHLPSSHPLSSFSPEHAYTTVDKEMEVDVPTGKSIIYNGPLVNDGAELGPPSLVVSVEFDSVEFGWDNWRDLGVSRAVQITQWTFMARPGHPVFLDALGRTLKNSEWMALKEKEAKANGQKFVPDNALEWTGPGVFTDCVYRYLLARYGFKPMDLLHVKKPTRVGDVLILPAGSYSSVNPFGDDQQREWAAVWHGFFGRWRGADPALQEEERLKKLKEEAEEAQKKAKELENRAGRDDRARRTESKGSSDRGTGFDKSEG</sequence>
<dbReference type="InterPro" id="IPR007577">
    <property type="entry name" value="GlycoTrfase_DXD_sugar-bd_CS"/>
</dbReference>
<dbReference type="GO" id="GO:0006487">
    <property type="term" value="P:protein N-linked glycosylation"/>
    <property type="evidence" value="ECO:0007669"/>
    <property type="project" value="TreeGrafter"/>
</dbReference>
<evidence type="ECO:0000313" key="4">
    <source>
        <dbReference type="Proteomes" id="UP000094043"/>
    </source>
</evidence>
<dbReference type="GO" id="GO:0000136">
    <property type="term" value="C:mannan polymerase complex"/>
    <property type="evidence" value="ECO:0007669"/>
    <property type="project" value="TreeGrafter"/>
</dbReference>
<reference evidence="3" key="2">
    <citation type="journal article" date="2022" name="Elife">
        <title>Obligate sexual reproduction of a homothallic fungus closely related to the Cryptococcus pathogenic species complex.</title>
        <authorList>
            <person name="Passer A.R."/>
            <person name="Clancey S.A."/>
            <person name="Shea T."/>
            <person name="David-Palma M."/>
            <person name="Averette A.F."/>
            <person name="Boekhout T."/>
            <person name="Porcel B.M."/>
            <person name="Nowrousian M."/>
            <person name="Cuomo C.A."/>
            <person name="Sun S."/>
            <person name="Heitman J."/>
            <person name="Coelho M.A."/>
        </authorList>
    </citation>
    <scope>NUCLEOTIDE SEQUENCE</scope>
    <source>
        <strain evidence="3">CBS 7841</strain>
    </source>
</reference>
<accession>A0AAJ8M197</accession>
<dbReference type="PANTHER" id="PTHR31834">
    <property type="entry name" value="INITIATION-SPECIFIC ALPHA-1,6-MANNOSYLTRANSFERASE"/>
    <property type="match status" value="1"/>
</dbReference>
<comment type="similarity">
    <text evidence="1">Belongs to the glycosyltransferase 32 family.</text>
</comment>
<dbReference type="SUPFAM" id="SSF53448">
    <property type="entry name" value="Nucleotide-diphospho-sugar transferases"/>
    <property type="match status" value="1"/>
</dbReference>
<dbReference type="InterPro" id="IPR039367">
    <property type="entry name" value="Och1-like"/>
</dbReference>
<dbReference type="RefSeq" id="XP_066068960.1">
    <property type="nucleotide sequence ID" value="XM_066212863.1"/>
</dbReference>
<dbReference type="AlphaFoldDB" id="A0AAJ8M197"/>
<name>A0AAJ8M197_9TREE</name>
<feature type="region of interest" description="Disordered" evidence="2">
    <location>
        <begin position="542"/>
        <end position="584"/>
    </location>
</feature>
<keyword evidence="4" id="KW-1185">Reference proteome</keyword>
<reference evidence="3" key="1">
    <citation type="submission" date="2016-06" db="EMBL/GenBank/DDBJ databases">
        <authorList>
            <person name="Cuomo C."/>
            <person name="Litvintseva A."/>
            <person name="Heitman J."/>
            <person name="Chen Y."/>
            <person name="Sun S."/>
            <person name="Springer D."/>
            <person name="Dromer F."/>
            <person name="Young S."/>
            <person name="Zeng Q."/>
            <person name="Chapman S."/>
            <person name="Gujja S."/>
            <person name="Saif S."/>
            <person name="Birren B."/>
        </authorList>
    </citation>
    <scope>NUCLEOTIDE SEQUENCE</scope>
    <source>
        <strain evidence="3">CBS 7841</strain>
    </source>
</reference>
<dbReference type="GeneID" id="91087672"/>
<evidence type="ECO:0000313" key="3">
    <source>
        <dbReference type="EMBL" id="WVN88260.1"/>
    </source>
</evidence>
<dbReference type="InterPro" id="IPR029044">
    <property type="entry name" value="Nucleotide-diphossugar_trans"/>
</dbReference>
<dbReference type="GO" id="GO:0000009">
    <property type="term" value="F:alpha-1,6-mannosyltransferase activity"/>
    <property type="evidence" value="ECO:0007669"/>
    <property type="project" value="InterPro"/>
</dbReference>
<dbReference type="Pfam" id="PF04488">
    <property type="entry name" value="Gly_transf_sug"/>
    <property type="match status" value="1"/>
</dbReference>
<gene>
    <name evidence="3" type="ORF">L203_103461</name>
</gene>
<evidence type="ECO:0000256" key="1">
    <source>
        <dbReference type="ARBA" id="ARBA00009003"/>
    </source>
</evidence>
<reference evidence="3" key="3">
    <citation type="submission" date="2024-01" db="EMBL/GenBank/DDBJ databases">
        <authorList>
            <person name="Coelho M.A."/>
            <person name="David-Palma M."/>
            <person name="Shea T."/>
            <person name="Sun S."/>
            <person name="Cuomo C.A."/>
            <person name="Heitman J."/>
        </authorList>
    </citation>
    <scope>NUCLEOTIDE SEQUENCE</scope>
    <source>
        <strain evidence="3">CBS 7841</strain>
    </source>
</reference>
<dbReference type="Gene3D" id="3.90.550.20">
    <property type="match status" value="1"/>
</dbReference>
<organism evidence="3 4">
    <name type="scientific">Cryptococcus depauperatus CBS 7841</name>
    <dbReference type="NCBI Taxonomy" id="1295531"/>
    <lineage>
        <taxon>Eukaryota</taxon>
        <taxon>Fungi</taxon>
        <taxon>Dikarya</taxon>
        <taxon>Basidiomycota</taxon>
        <taxon>Agaricomycotina</taxon>
        <taxon>Tremellomycetes</taxon>
        <taxon>Tremellales</taxon>
        <taxon>Cryptococcaceae</taxon>
        <taxon>Cryptococcus</taxon>
    </lineage>
</organism>
<evidence type="ECO:0008006" key="5">
    <source>
        <dbReference type="Google" id="ProtNLM"/>
    </source>
</evidence>
<protein>
    <recommendedName>
        <fullName evidence="5">Glycosyltransferase</fullName>
    </recommendedName>
</protein>
<dbReference type="PANTHER" id="PTHR31834:SF1">
    <property type="entry name" value="INITIATION-SPECIFIC ALPHA-1,6-MANNOSYLTRANSFERASE"/>
    <property type="match status" value="1"/>
</dbReference>